<dbReference type="InterPro" id="IPR019887">
    <property type="entry name" value="Tscrpt_reg_AsnC/Lrp_C"/>
</dbReference>
<gene>
    <name evidence="6" type="ORF">ACFYXI_27945</name>
</gene>
<accession>A0ABW6SWN9</accession>
<dbReference type="InterPro" id="IPR011991">
    <property type="entry name" value="ArsR-like_HTH"/>
</dbReference>
<evidence type="ECO:0000259" key="4">
    <source>
        <dbReference type="Pfam" id="PF01037"/>
    </source>
</evidence>
<dbReference type="Proteomes" id="UP001602013">
    <property type="component" value="Unassembled WGS sequence"/>
</dbReference>
<keyword evidence="2" id="KW-0238">DNA-binding</keyword>
<dbReference type="Pfam" id="PF01037">
    <property type="entry name" value="AsnC_trans_reg"/>
    <property type="match status" value="1"/>
</dbReference>
<dbReference type="SUPFAM" id="SSF46785">
    <property type="entry name" value="Winged helix' DNA-binding domain"/>
    <property type="match status" value="1"/>
</dbReference>
<proteinExistence type="predicted"/>
<sequence length="340" mass="37374">MLDETDLALVDALQIGPRASWTKLATVLGLAPITLARRWQRLVDSGAAWVSVAHSNASARGAIIELTCAPGTEMAVATRLAKLPYVSTVGITTGEYQVYANIVAPTLAATTNVLLNGLPLPPHVTRMRSHVFGSLFGGMVWRLGVMNNSQTEKIREAIGPPPQEIRPFGALDRALFLALSRDGRRTYTDLAEELGTMPKAVQRRLNRLERNGDIAFRCDVARGLAGWHTMALLWLTVPDTDLRTVGRRMAGWPETRMCAAVASPTNLILIVNLRSFEHLEEVLIRIARAFPGVAVTERRLVLRQVKIYGRVVDEDGRCIEVIPADPWAAVPEAEVRREGH</sequence>
<dbReference type="SMART" id="SM00344">
    <property type="entry name" value="HTH_ASNC"/>
    <property type="match status" value="2"/>
</dbReference>
<keyword evidence="7" id="KW-1185">Reference proteome</keyword>
<feature type="domain" description="Transcription regulator AsnC/Lrp ligand binding" evidence="4">
    <location>
        <begin position="236"/>
        <end position="304"/>
    </location>
</feature>
<dbReference type="Gene3D" id="3.30.70.920">
    <property type="match status" value="2"/>
</dbReference>
<comment type="caution">
    <text evidence="6">The sequence shown here is derived from an EMBL/GenBank/DDBJ whole genome shotgun (WGS) entry which is preliminary data.</text>
</comment>
<dbReference type="PANTHER" id="PTHR30154:SF34">
    <property type="entry name" value="TRANSCRIPTIONAL REGULATOR AZLB"/>
    <property type="match status" value="1"/>
</dbReference>
<evidence type="ECO:0000256" key="2">
    <source>
        <dbReference type="ARBA" id="ARBA00023125"/>
    </source>
</evidence>
<feature type="domain" description="HTH asnC-type" evidence="5">
    <location>
        <begin position="171"/>
        <end position="209"/>
    </location>
</feature>
<feature type="domain" description="HTH asnC-type" evidence="5">
    <location>
        <begin position="2"/>
        <end position="42"/>
    </location>
</feature>
<evidence type="ECO:0000313" key="6">
    <source>
        <dbReference type="EMBL" id="MFF3669429.1"/>
    </source>
</evidence>
<dbReference type="InterPro" id="IPR011008">
    <property type="entry name" value="Dimeric_a/b-barrel"/>
</dbReference>
<dbReference type="InterPro" id="IPR000485">
    <property type="entry name" value="AsnC-type_HTH_dom"/>
</dbReference>
<dbReference type="Pfam" id="PF13404">
    <property type="entry name" value="HTH_AsnC-type"/>
    <property type="match status" value="2"/>
</dbReference>
<dbReference type="InterPro" id="IPR036388">
    <property type="entry name" value="WH-like_DNA-bd_sf"/>
</dbReference>
<evidence type="ECO:0000256" key="3">
    <source>
        <dbReference type="ARBA" id="ARBA00023163"/>
    </source>
</evidence>
<keyword evidence="3" id="KW-0804">Transcription</keyword>
<name>A0ABW6SWN9_9ACTN</name>
<evidence type="ECO:0000256" key="1">
    <source>
        <dbReference type="ARBA" id="ARBA00023015"/>
    </source>
</evidence>
<reference evidence="6 7" key="1">
    <citation type="submission" date="2024-10" db="EMBL/GenBank/DDBJ databases">
        <title>The Natural Products Discovery Center: Release of the First 8490 Sequenced Strains for Exploring Actinobacteria Biosynthetic Diversity.</title>
        <authorList>
            <person name="Kalkreuter E."/>
            <person name="Kautsar S.A."/>
            <person name="Yang D."/>
            <person name="Bader C.D."/>
            <person name="Teijaro C.N."/>
            <person name="Fluegel L."/>
            <person name="Davis C.M."/>
            <person name="Simpson J.R."/>
            <person name="Lauterbach L."/>
            <person name="Steele A.D."/>
            <person name="Gui C."/>
            <person name="Meng S."/>
            <person name="Li G."/>
            <person name="Viehrig K."/>
            <person name="Ye F."/>
            <person name="Su P."/>
            <person name="Kiefer A.F."/>
            <person name="Nichols A."/>
            <person name="Cepeda A.J."/>
            <person name="Yan W."/>
            <person name="Fan B."/>
            <person name="Jiang Y."/>
            <person name="Adhikari A."/>
            <person name="Zheng C.-J."/>
            <person name="Schuster L."/>
            <person name="Cowan T.M."/>
            <person name="Smanski M.J."/>
            <person name="Chevrette M.G."/>
            <person name="De Carvalho L.P.S."/>
            <person name="Shen B."/>
        </authorList>
    </citation>
    <scope>NUCLEOTIDE SEQUENCE [LARGE SCALE GENOMIC DNA]</scope>
    <source>
        <strain evidence="6 7">NPDC002173</strain>
    </source>
</reference>
<organism evidence="6 7">
    <name type="scientific">Microtetraspora malaysiensis</name>
    <dbReference type="NCBI Taxonomy" id="161358"/>
    <lineage>
        <taxon>Bacteria</taxon>
        <taxon>Bacillati</taxon>
        <taxon>Actinomycetota</taxon>
        <taxon>Actinomycetes</taxon>
        <taxon>Streptosporangiales</taxon>
        <taxon>Streptosporangiaceae</taxon>
        <taxon>Microtetraspora</taxon>
    </lineage>
</organism>
<dbReference type="EMBL" id="JBIASD010000021">
    <property type="protein sequence ID" value="MFF3669429.1"/>
    <property type="molecule type" value="Genomic_DNA"/>
</dbReference>
<dbReference type="SUPFAM" id="SSF54909">
    <property type="entry name" value="Dimeric alpha+beta barrel"/>
    <property type="match status" value="2"/>
</dbReference>
<keyword evidence="1" id="KW-0805">Transcription regulation</keyword>
<dbReference type="CDD" id="cd00090">
    <property type="entry name" value="HTH_ARSR"/>
    <property type="match status" value="1"/>
</dbReference>
<dbReference type="Gene3D" id="1.10.10.10">
    <property type="entry name" value="Winged helix-like DNA-binding domain superfamily/Winged helix DNA-binding domain"/>
    <property type="match status" value="2"/>
</dbReference>
<dbReference type="PANTHER" id="PTHR30154">
    <property type="entry name" value="LEUCINE-RESPONSIVE REGULATORY PROTEIN"/>
    <property type="match status" value="1"/>
</dbReference>
<dbReference type="PRINTS" id="PR00033">
    <property type="entry name" value="HTHASNC"/>
</dbReference>
<dbReference type="InterPro" id="IPR019888">
    <property type="entry name" value="Tscrpt_reg_AsnC-like"/>
</dbReference>
<evidence type="ECO:0000259" key="5">
    <source>
        <dbReference type="Pfam" id="PF13404"/>
    </source>
</evidence>
<dbReference type="InterPro" id="IPR036390">
    <property type="entry name" value="WH_DNA-bd_sf"/>
</dbReference>
<dbReference type="RefSeq" id="WP_387415506.1">
    <property type="nucleotide sequence ID" value="NZ_JBIASD010000021.1"/>
</dbReference>
<evidence type="ECO:0000313" key="7">
    <source>
        <dbReference type="Proteomes" id="UP001602013"/>
    </source>
</evidence>
<protein>
    <submittedName>
        <fullName evidence="6">Lrp/AsnC family transcriptional regulator</fullName>
    </submittedName>
</protein>